<comment type="caution">
    <text evidence="1">The sequence shown here is derived from an EMBL/GenBank/DDBJ whole genome shotgun (WGS) entry which is preliminary data.</text>
</comment>
<evidence type="ECO:0008006" key="3">
    <source>
        <dbReference type="Google" id="ProtNLM"/>
    </source>
</evidence>
<dbReference type="InterPro" id="IPR036291">
    <property type="entry name" value="NAD(P)-bd_dom_sf"/>
</dbReference>
<sequence>MRGHDREGSTLDGLIGHTGFVGGNLKRQHAFDGLFTRANVADLVDADFNTLVCAAAPGSMFEANRFPERDASRIDALIGQLDAVGLARRFVLISTVAVLAGFTAENESTTAFETATAYGVHRRRLETFVAERFPGALVVRLPALFGPGLRKNFLFDLMNPMPSMVPPAGLEALGEAARADAALLETLYPLDDELGMHVVDRDALDASGRRGALEQAVTAAGLGALRFTHPESRFQFYDMRDLWRDIGLGLDHGLDVLHLSPPPLSAGAVHLAITGKTMPETAARIHNEDMRTGHASLWGRNGPYKHSEDEVLAALRSFAQAERITA</sequence>
<proteinExistence type="predicted"/>
<dbReference type="Proteomes" id="UP000561459">
    <property type="component" value="Unassembled WGS sequence"/>
</dbReference>
<protein>
    <recommendedName>
        <fullName evidence="3">NAD-dependent epimerase/dehydratase domain-containing protein</fullName>
    </recommendedName>
</protein>
<dbReference type="SUPFAM" id="SSF51735">
    <property type="entry name" value="NAD(P)-binding Rossmann-fold domains"/>
    <property type="match status" value="1"/>
</dbReference>
<accession>A0A7W6BW79</accession>
<dbReference type="Gene3D" id="3.40.50.720">
    <property type="entry name" value="NAD(P)-binding Rossmann-like Domain"/>
    <property type="match status" value="1"/>
</dbReference>
<dbReference type="AlphaFoldDB" id="A0A7W6BW79"/>
<gene>
    <name evidence="1" type="ORF">GGR39_000708</name>
</gene>
<dbReference type="EMBL" id="JACIDY010000001">
    <property type="protein sequence ID" value="MBB3939079.1"/>
    <property type="molecule type" value="Genomic_DNA"/>
</dbReference>
<organism evidence="1 2">
    <name type="scientific">Novosphingobium fluoreni</name>
    <dbReference type="NCBI Taxonomy" id="1391222"/>
    <lineage>
        <taxon>Bacteria</taxon>
        <taxon>Pseudomonadati</taxon>
        <taxon>Pseudomonadota</taxon>
        <taxon>Alphaproteobacteria</taxon>
        <taxon>Sphingomonadales</taxon>
        <taxon>Sphingomonadaceae</taxon>
        <taxon>Novosphingobium</taxon>
    </lineage>
</organism>
<reference evidence="1 2" key="1">
    <citation type="submission" date="2020-08" db="EMBL/GenBank/DDBJ databases">
        <title>Genomic Encyclopedia of Type Strains, Phase IV (KMG-IV): sequencing the most valuable type-strain genomes for metagenomic binning, comparative biology and taxonomic classification.</title>
        <authorList>
            <person name="Goeker M."/>
        </authorList>
    </citation>
    <scope>NUCLEOTIDE SEQUENCE [LARGE SCALE GENOMIC DNA]</scope>
    <source>
        <strain evidence="1 2">DSM 27568</strain>
    </source>
</reference>
<evidence type="ECO:0000313" key="1">
    <source>
        <dbReference type="EMBL" id="MBB3939079.1"/>
    </source>
</evidence>
<keyword evidence="2" id="KW-1185">Reference proteome</keyword>
<name>A0A7W6BW79_9SPHN</name>
<evidence type="ECO:0000313" key="2">
    <source>
        <dbReference type="Proteomes" id="UP000561459"/>
    </source>
</evidence>